<dbReference type="Pfam" id="PF13560">
    <property type="entry name" value="HTH_31"/>
    <property type="match status" value="1"/>
</dbReference>
<gene>
    <name evidence="2" type="ORF">HCN52_03475</name>
</gene>
<evidence type="ECO:0000313" key="3">
    <source>
        <dbReference type="Proteomes" id="UP000727056"/>
    </source>
</evidence>
<dbReference type="InterPro" id="IPR001387">
    <property type="entry name" value="Cro/C1-type_HTH"/>
</dbReference>
<dbReference type="SUPFAM" id="SSF47413">
    <property type="entry name" value="lambda repressor-like DNA-binding domains"/>
    <property type="match status" value="1"/>
</dbReference>
<evidence type="ECO:0000313" key="2">
    <source>
        <dbReference type="EMBL" id="NJQ14026.1"/>
    </source>
</evidence>
<evidence type="ECO:0000259" key="1">
    <source>
        <dbReference type="PROSITE" id="PS50943"/>
    </source>
</evidence>
<organism evidence="2 3">
    <name type="scientific">Streptomyces bohaiensis</name>
    <dbReference type="NCBI Taxonomy" id="1431344"/>
    <lineage>
        <taxon>Bacteria</taxon>
        <taxon>Bacillati</taxon>
        <taxon>Actinomycetota</taxon>
        <taxon>Actinomycetes</taxon>
        <taxon>Kitasatosporales</taxon>
        <taxon>Streptomycetaceae</taxon>
        <taxon>Streptomyces</taxon>
    </lineage>
</organism>
<sequence length="293" mass="32312">MPATRSGAPLTARRRLGAELRSLRDRHGLTAEEVAGRLGCHFSKITRVELGQRGCGKADFDALMEIYRVGGELREELRDLLVRSTQRLPPWWRTYSDVISANYAEFLAFEAEALSCREHQIHFIPGLAQTAAYARAVTADGIAPLGPDQVDALVEVRMRRQERLTGDDALRLDMLLMESALRLRVGGARVMVGQLTHLAELVETENVTLRVVPWSAGARGASTGAFTLFSAEGERVGDVAFTESAEATTVLRDDPLAVRRLGRLYENLSTVALSVDDSLAMVHRVRKEMIQDG</sequence>
<dbReference type="Pfam" id="PF19054">
    <property type="entry name" value="DUF5753"/>
    <property type="match status" value="1"/>
</dbReference>
<keyword evidence="3" id="KW-1185">Reference proteome</keyword>
<feature type="domain" description="HTH cro/C1-type" evidence="1">
    <location>
        <begin position="20"/>
        <end position="73"/>
    </location>
</feature>
<dbReference type="RefSeq" id="WP_168086859.1">
    <property type="nucleotide sequence ID" value="NZ_BHZH01000206.1"/>
</dbReference>
<dbReference type="CDD" id="cd00093">
    <property type="entry name" value="HTH_XRE"/>
    <property type="match status" value="1"/>
</dbReference>
<dbReference type="PROSITE" id="PS50943">
    <property type="entry name" value="HTH_CROC1"/>
    <property type="match status" value="1"/>
</dbReference>
<dbReference type="SMART" id="SM00530">
    <property type="entry name" value="HTH_XRE"/>
    <property type="match status" value="1"/>
</dbReference>
<dbReference type="EMBL" id="JAAVJC010000013">
    <property type="protein sequence ID" value="NJQ14026.1"/>
    <property type="molecule type" value="Genomic_DNA"/>
</dbReference>
<comment type="caution">
    <text evidence="2">The sequence shown here is derived from an EMBL/GenBank/DDBJ whole genome shotgun (WGS) entry which is preliminary data.</text>
</comment>
<protein>
    <submittedName>
        <fullName evidence="2">Helix-turn-helix domain-containing protein</fullName>
    </submittedName>
</protein>
<dbReference type="Proteomes" id="UP000727056">
    <property type="component" value="Unassembled WGS sequence"/>
</dbReference>
<dbReference type="InterPro" id="IPR043917">
    <property type="entry name" value="DUF5753"/>
</dbReference>
<dbReference type="InterPro" id="IPR010982">
    <property type="entry name" value="Lambda_DNA-bd_dom_sf"/>
</dbReference>
<dbReference type="Gene3D" id="1.10.260.40">
    <property type="entry name" value="lambda repressor-like DNA-binding domains"/>
    <property type="match status" value="1"/>
</dbReference>
<proteinExistence type="predicted"/>
<name>A0ABX1C477_9ACTN</name>
<accession>A0ABX1C477</accession>
<reference evidence="2 3" key="1">
    <citation type="submission" date="2020-03" db="EMBL/GenBank/DDBJ databases">
        <title>Draft genome of Streptomyces sp. ventii, isolated from the Axial Seamount in the Pacific Ocean, and resequencing of the two type strains Streptomyces lonarensis strain NCL 716 and Streptomyces bohaiensis strain 11A07.</title>
        <authorList>
            <person name="Loughran R.M."/>
            <person name="Pfannmuller K.M."/>
            <person name="Wasson B.J."/>
            <person name="Deadmond M.C."/>
            <person name="Paddock B.E."/>
            <person name="Koyack M.J."/>
            <person name="Gallegos D.A."/>
            <person name="Mitchell E.A."/>
            <person name="Ushijima B."/>
            <person name="Saw J.H."/>
            <person name="Mcphail K.L."/>
            <person name="Videau P."/>
        </authorList>
    </citation>
    <scope>NUCLEOTIDE SEQUENCE [LARGE SCALE GENOMIC DNA]</scope>
    <source>
        <strain evidence="2 3">11A07</strain>
    </source>
</reference>